<dbReference type="RefSeq" id="XP_073556943.1">
    <property type="nucleotide sequence ID" value="XM_073704500.1"/>
</dbReference>
<feature type="transmembrane region" description="Helical" evidence="7">
    <location>
        <begin position="440"/>
        <end position="460"/>
    </location>
</feature>
<comment type="similarity">
    <text evidence="2">Belongs to the major facilitator superfamily. Proton-dependent oligopeptide transporter (POT/PTR) (TC 2.A.17) family.</text>
</comment>
<gene>
    <name evidence="8" type="ORF">CCMA1212_007329</name>
</gene>
<evidence type="ECO:0000256" key="3">
    <source>
        <dbReference type="ARBA" id="ARBA00022692"/>
    </source>
</evidence>
<feature type="transmembrane region" description="Helical" evidence="7">
    <location>
        <begin position="274"/>
        <end position="296"/>
    </location>
</feature>
<accession>A0ABY2GXQ7</accession>
<comment type="caution">
    <text evidence="8">The sequence shown here is derived from an EMBL/GenBank/DDBJ whole genome shotgun (WGS) entry which is preliminary data.</text>
</comment>
<evidence type="ECO:0000256" key="4">
    <source>
        <dbReference type="ARBA" id="ARBA00022989"/>
    </source>
</evidence>
<feature type="region of interest" description="Disordered" evidence="6">
    <location>
        <begin position="1"/>
        <end position="24"/>
    </location>
</feature>
<keyword evidence="9" id="KW-1185">Reference proteome</keyword>
<dbReference type="Gene3D" id="1.20.1250.20">
    <property type="entry name" value="MFS general substrate transporter like domains"/>
    <property type="match status" value="1"/>
</dbReference>
<keyword evidence="3 7" id="KW-0812">Transmembrane</keyword>
<reference evidence="8 9" key="1">
    <citation type="submission" date="2018-01" db="EMBL/GenBank/DDBJ databases">
        <title>Genome characterization of the sugarcane-associated fungus Trichoderma ghanense CCMA-1212 and their application in lignocelulose bioconversion.</title>
        <authorList>
            <person name="Steindorff A.S."/>
            <person name="Mendes T.D."/>
            <person name="Vilela E.S.D."/>
            <person name="Rodrigues D.S."/>
            <person name="Formighieri E.F."/>
            <person name="Melo I.S."/>
            <person name="Favaro L.C.L."/>
        </authorList>
    </citation>
    <scope>NUCLEOTIDE SEQUENCE [LARGE SCALE GENOMIC DNA]</scope>
    <source>
        <strain evidence="8 9">CCMA-1212</strain>
    </source>
</reference>
<protein>
    <submittedName>
        <fullName evidence="8">Peptide transporter PTR2</fullName>
    </submittedName>
</protein>
<dbReference type="InterPro" id="IPR036259">
    <property type="entry name" value="MFS_trans_sf"/>
</dbReference>
<feature type="transmembrane region" description="Helical" evidence="7">
    <location>
        <begin position="191"/>
        <end position="208"/>
    </location>
</feature>
<keyword evidence="4 7" id="KW-1133">Transmembrane helix</keyword>
<evidence type="ECO:0000256" key="5">
    <source>
        <dbReference type="ARBA" id="ARBA00023136"/>
    </source>
</evidence>
<feature type="region of interest" description="Disordered" evidence="6">
    <location>
        <begin position="585"/>
        <end position="608"/>
    </location>
</feature>
<evidence type="ECO:0000313" key="8">
    <source>
        <dbReference type="EMBL" id="TFB00742.1"/>
    </source>
</evidence>
<evidence type="ECO:0000256" key="7">
    <source>
        <dbReference type="SAM" id="Phobius"/>
    </source>
</evidence>
<feature type="transmembrane region" description="Helical" evidence="7">
    <location>
        <begin position="545"/>
        <end position="564"/>
    </location>
</feature>
<feature type="transmembrane region" description="Helical" evidence="7">
    <location>
        <begin position="480"/>
        <end position="504"/>
    </location>
</feature>
<dbReference type="Proteomes" id="UP001642720">
    <property type="component" value="Unassembled WGS sequence"/>
</dbReference>
<dbReference type="EMBL" id="PPTA01000010">
    <property type="protein sequence ID" value="TFB00742.1"/>
    <property type="molecule type" value="Genomic_DNA"/>
</dbReference>
<name>A0ABY2GXQ7_9HYPO</name>
<feature type="non-terminal residue" evidence="8">
    <location>
        <position position="1"/>
    </location>
</feature>
<evidence type="ECO:0000256" key="6">
    <source>
        <dbReference type="SAM" id="MobiDB-lite"/>
    </source>
</evidence>
<dbReference type="PANTHER" id="PTHR11654">
    <property type="entry name" value="OLIGOPEPTIDE TRANSPORTER-RELATED"/>
    <property type="match status" value="1"/>
</dbReference>
<proteinExistence type="inferred from homology"/>
<feature type="transmembrane region" description="Helical" evidence="7">
    <location>
        <begin position="249"/>
        <end position="268"/>
    </location>
</feature>
<feature type="transmembrane region" description="Helical" evidence="7">
    <location>
        <begin position="129"/>
        <end position="150"/>
    </location>
</feature>
<feature type="compositionally biased region" description="Basic and acidic residues" evidence="6">
    <location>
        <begin position="1"/>
        <end position="14"/>
    </location>
</feature>
<dbReference type="InterPro" id="IPR000109">
    <property type="entry name" value="POT_fam"/>
</dbReference>
<feature type="transmembrane region" description="Helical" evidence="7">
    <location>
        <begin position="516"/>
        <end position="539"/>
    </location>
</feature>
<comment type="subcellular location">
    <subcellularLocation>
        <location evidence="1">Membrane</location>
        <topology evidence="1">Multi-pass membrane protein</topology>
    </subcellularLocation>
</comment>
<organism evidence="8 9">
    <name type="scientific">Trichoderma ghanense</name>
    <dbReference type="NCBI Taxonomy" id="65468"/>
    <lineage>
        <taxon>Eukaryota</taxon>
        <taxon>Fungi</taxon>
        <taxon>Dikarya</taxon>
        <taxon>Ascomycota</taxon>
        <taxon>Pezizomycotina</taxon>
        <taxon>Sordariomycetes</taxon>
        <taxon>Hypocreomycetidae</taxon>
        <taxon>Hypocreales</taxon>
        <taxon>Hypocreaceae</taxon>
        <taxon>Trichoderma</taxon>
    </lineage>
</organism>
<keyword evidence="5 7" id="KW-0472">Membrane</keyword>
<evidence type="ECO:0000256" key="2">
    <source>
        <dbReference type="ARBA" id="ARBA00005982"/>
    </source>
</evidence>
<feature type="transmembrane region" description="Helical" evidence="7">
    <location>
        <begin position="162"/>
        <end position="185"/>
    </location>
</feature>
<dbReference type="SUPFAM" id="SSF103473">
    <property type="entry name" value="MFS general substrate transporter"/>
    <property type="match status" value="1"/>
</dbReference>
<dbReference type="Pfam" id="PF00854">
    <property type="entry name" value="PTR2"/>
    <property type="match status" value="1"/>
</dbReference>
<evidence type="ECO:0000256" key="1">
    <source>
        <dbReference type="ARBA" id="ARBA00004141"/>
    </source>
</evidence>
<dbReference type="GeneID" id="300578950"/>
<sequence length="608" mass="66262">ADHVADGPTHERGTAEILSGAAPIESEELGVTLDRLHDDIEKAPLEGPDGREPTEEEKASLRKVAGSIPAISWVLCVAELAERASYYGASQVFNDFMQFPLPKGGNGSGAVPKNNPNGHAGALNEGLQFASAFSTLFTFLAYVFPILGAYIADTRLGRFKTILLGVIIGAVAHVIMIGGAAPSLLKAGKGLAPFIISFFTLAIGAGIFKPNVAPTVIDQYTNQRPAIKTLKTGEKVIIDPERTIQRVMLIFYAMINVGAFFAIATTYTEKYVGFWLSFLLPGIVYFVLPFLLLGVYKRLVIKKPNGSELTNFFKIVWASLKYNKFQVWKKDFWAAATPSKLAERGIQVTWTDRAVLDVQRTFEACVIFLYFPIYNINDGGVGAAQSNQGASMTNNGAPTDLLGNFNPLTIIAVAPVLSYGVYPLLARYGIKFGPIRRMTFGFMLAAISGAIGAIVQWRVYETSPCGYEASTCDDVSPINIWWQIPNVALGAISELFCNVTAYEMAYARSPPHLKSVVMSLFLFTTALSSALGEILIPAIVDPHLIWVWAGPAIALFAQTIVFWIRHHKLDDDVYMLEQETPSQSQAQLTQAADLEPGQETVVRDGEKA</sequence>
<evidence type="ECO:0000313" key="9">
    <source>
        <dbReference type="Proteomes" id="UP001642720"/>
    </source>
</evidence>